<evidence type="ECO:0000256" key="4">
    <source>
        <dbReference type="ARBA" id="ARBA00022980"/>
    </source>
</evidence>
<organism evidence="9 10">
    <name type="scientific">Candidatus Schekmanbacteria bacterium RBG_13_48_7</name>
    <dbReference type="NCBI Taxonomy" id="1817878"/>
    <lineage>
        <taxon>Bacteria</taxon>
        <taxon>Candidatus Schekmaniibacteriota</taxon>
    </lineage>
</organism>
<comment type="similarity">
    <text evidence="1 7 8">Belongs to the bacterial ribosomal protein bL20 family.</text>
</comment>
<dbReference type="PROSITE" id="PS00937">
    <property type="entry name" value="RIBOSOMAL_L20"/>
    <property type="match status" value="1"/>
</dbReference>
<dbReference type="PANTHER" id="PTHR10986">
    <property type="entry name" value="39S RIBOSOMAL PROTEIN L20"/>
    <property type="match status" value="1"/>
</dbReference>
<keyword evidence="3 7" id="KW-0694">RNA-binding</keyword>
<evidence type="ECO:0000256" key="5">
    <source>
        <dbReference type="ARBA" id="ARBA00023274"/>
    </source>
</evidence>
<evidence type="ECO:0000256" key="1">
    <source>
        <dbReference type="ARBA" id="ARBA00007698"/>
    </source>
</evidence>
<comment type="function">
    <text evidence="7 8">Binds directly to 23S ribosomal RNA and is necessary for the in vitro assembly process of the 50S ribosomal subunit. It is not involved in the protein synthesizing functions of that subunit.</text>
</comment>
<reference evidence="9 10" key="1">
    <citation type="journal article" date="2016" name="Nat. Commun.">
        <title>Thousands of microbial genomes shed light on interconnected biogeochemical processes in an aquifer system.</title>
        <authorList>
            <person name="Anantharaman K."/>
            <person name="Brown C.T."/>
            <person name="Hug L.A."/>
            <person name="Sharon I."/>
            <person name="Castelle C.J."/>
            <person name="Probst A.J."/>
            <person name="Thomas B.C."/>
            <person name="Singh A."/>
            <person name="Wilkins M.J."/>
            <person name="Karaoz U."/>
            <person name="Brodie E.L."/>
            <person name="Williams K.H."/>
            <person name="Hubbard S.S."/>
            <person name="Banfield J.F."/>
        </authorList>
    </citation>
    <scope>NUCLEOTIDE SEQUENCE [LARGE SCALE GENOMIC DNA]</scope>
</reference>
<dbReference type="GO" id="GO:0019843">
    <property type="term" value="F:rRNA binding"/>
    <property type="evidence" value="ECO:0007669"/>
    <property type="project" value="UniProtKB-UniRule"/>
</dbReference>
<evidence type="ECO:0000313" key="9">
    <source>
        <dbReference type="EMBL" id="OGL43184.1"/>
    </source>
</evidence>
<dbReference type="CDD" id="cd07026">
    <property type="entry name" value="Ribosomal_L20"/>
    <property type="match status" value="1"/>
</dbReference>
<dbReference type="GO" id="GO:0006412">
    <property type="term" value="P:translation"/>
    <property type="evidence" value="ECO:0007669"/>
    <property type="project" value="InterPro"/>
</dbReference>
<dbReference type="GO" id="GO:1990904">
    <property type="term" value="C:ribonucleoprotein complex"/>
    <property type="evidence" value="ECO:0007669"/>
    <property type="project" value="UniProtKB-KW"/>
</dbReference>
<keyword evidence="5 7" id="KW-0687">Ribonucleoprotein</keyword>
<evidence type="ECO:0000313" key="10">
    <source>
        <dbReference type="Proteomes" id="UP000179266"/>
    </source>
</evidence>
<dbReference type="Gene3D" id="6.10.160.10">
    <property type="match status" value="1"/>
</dbReference>
<evidence type="ECO:0000256" key="6">
    <source>
        <dbReference type="ARBA" id="ARBA00035172"/>
    </source>
</evidence>
<keyword evidence="2 7" id="KW-0699">rRNA-binding</keyword>
<dbReference type="PRINTS" id="PR00062">
    <property type="entry name" value="RIBOSOMALL20"/>
</dbReference>
<dbReference type="AlphaFoldDB" id="A0A1F7RQC4"/>
<sequence>MSRIKSGTVTRRRHNKILKLTKGFHGGRRRLFRTATEALQRAMNYAFRDRRQRKRDFRKLWNIRINAAAREHNISYSKFIHGLKLSGIDINRKILAHLALEEPETFSKLVQMAKEKVVVS</sequence>
<dbReference type="NCBIfam" id="TIGR01032">
    <property type="entry name" value="rplT_bact"/>
    <property type="match status" value="1"/>
</dbReference>
<evidence type="ECO:0000256" key="2">
    <source>
        <dbReference type="ARBA" id="ARBA00022730"/>
    </source>
</evidence>
<comment type="caution">
    <text evidence="9">The sequence shown here is derived from an EMBL/GenBank/DDBJ whole genome shotgun (WGS) entry which is preliminary data.</text>
</comment>
<dbReference type="InterPro" id="IPR005813">
    <property type="entry name" value="Ribosomal_bL20"/>
</dbReference>
<dbReference type="FunFam" id="1.10.1900.20:FF:000001">
    <property type="entry name" value="50S ribosomal protein L20"/>
    <property type="match status" value="1"/>
</dbReference>
<keyword evidence="4 7" id="KW-0689">Ribosomal protein</keyword>
<dbReference type="GO" id="GO:0000027">
    <property type="term" value="P:ribosomal large subunit assembly"/>
    <property type="evidence" value="ECO:0007669"/>
    <property type="project" value="UniProtKB-UniRule"/>
</dbReference>
<dbReference type="EMBL" id="MGDD01000287">
    <property type="protein sequence ID" value="OGL43184.1"/>
    <property type="molecule type" value="Genomic_DNA"/>
</dbReference>
<protein>
    <recommendedName>
        <fullName evidence="6 7">Large ribosomal subunit protein bL20</fullName>
    </recommendedName>
</protein>
<accession>A0A1F7RQC4</accession>
<dbReference type="Gene3D" id="1.10.1900.20">
    <property type="entry name" value="Ribosomal protein L20"/>
    <property type="match status" value="1"/>
</dbReference>
<evidence type="ECO:0000256" key="7">
    <source>
        <dbReference type="HAMAP-Rule" id="MF_00382"/>
    </source>
</evidence>
<gene>
    <name evidence="7" type="primary">rplT</name>
    <name evidence="9" type="ORF">A2161_09050</name>
</gene>
<proteinExistence type="inferred from homology"/>
<dbReference type="Proteomes" id="UP000179266">
    <property type="component" value="Unassembled WGS sequence"/>
</dbReference>
<evidence type="ECO:0000256" key="8">
    <source>
        <dbReference type="RuleBase" id="RU000560"/>
    </source>
</evidence>
<dbReference type="GO" id="GO:0005840">
    <property type="term" value="C:ribosome"/>
    <property type="evidence" value="ECO:0007669"/>
    <property type="project" value="UniProtKB-KW"/>
</dbReference>
<evidence type="ECO:0000256" key="3">
    <source>
        <dbReference type="ARBA" id="ARBA00022884"/>
    </source>
</evidence>
<dbReference type="InterPro" id="IPR049946">
    <property type="entry name" value="RIBOSOMAL_L20_CS"/>
</dbReference>
<dbReference type="GO" id="GO:0003735">
    <property type="term" value="F:structural constituent of ribosome"/>
    <property type="evidence" value="ECO:0007669"/>
    <property type="project" value="InterPro"/>
</dbReference>
<dbReference type="Pfam" id="PF00453">
    <property type="entry name" value="Ribosomal_L20"/>
    <property type="match status" value="1"/>
</dbReference>
<name>A0A1F7RQC4_9BACT</name>
<dbReference type="HAMAP" id="MF_00382">
    <property type="entry name" value="Ribosomal_bL20"/>
    <property type="match status" value="1"/>
</dbReference>
<dbReference type="InterPro" id="IPR035566">
    <property type="entry name" value="Ribosomal_protein_bL20_C"/>
</dbReference>
<dbReference type="SUPFAM" id="SSF74731">
    <property type="entry name" value="Ribosomal protein L20"/>
    <property type="match status" value="1"/>
</dbReference>